<dbReference type="AlphaFoldDB" id="A0A075A7B0"/>
<evidence type="ECO:0000256" key="1">
    <source>
        <dbReference type="ARBA" id="ARBA00009580"/>
    </source>
</evidence>
<dbReference type="STRING" id="6198.A0A075A7B0"/>
<evidence type="ECO:0000313" key="12">
    <source>
        <dbReference type="Proteomes" id="UP000054324"/>
    </source>
</evidence>
<dbReference type="KEGG" id="ovi:T265_08746"/>
<dbReference type="InterPro" id="IPR050561">
    <property type="entry name" value="PTP"/>
</dbReference>
<dbReference type="PANTHER" id="PTHR23339">
    <property type="entry name" value="TYROSINE SPECIFIC PROTEIN PHOSPHATASE AND DUAL SPECIFICITY PROTEIN PHOSPHATASE"/>
    <property type="match status" value="1"/>
</dbReference>
<dbReference type="RefSeq" id="XP_009172899.1">
    <property type="nucleotide sequence ID" value="XM_009174635.1"/>
</dbReference>
<dbReference type="InterPro" id="IPR000387">
    <property type="entry name" value="Tyr_Pase_dom"/>
</dbReference>
<dbReference type="EMBL" id="KL596853">
    <property type="protein sequence ID" value="KER23334.1"/>
    <property type="molecule type" value="Genomic_DNA"/>
</dbReference>
<evidence type="ECO:0000256" key="8">
    <source>
        <dbReference type="ARBA" id="ARBA00023289"/>
    </source>
</evidence>
<proteinExistence type="inferred from homology"/>
<dbReference type="GO" id="GO:0005737">
    <property type="term" value="C:cytoplasm"/>
    <property type="evidence" value="ECO:0007669"/>
    <property type="project" value="UniProtKB-ARBA"/>
</dbReference>
<comment type="similarity">
    <text evidence="1">Belongs to the protein-tyrosine phosphatase family.</text>
</comment>
<evidence type="ECO:0000256" key="6">
    <source>
        <dbReference type="ARBA" id="ARBA00023157"/>
    </source>
</evidence>
<evidence type="ECO:0000256" key="3">
    <source>
        <dbReference type="ARBA" id="ARBA00022481"/>
    </source>
</evidence>
<dbReference type="EC" id="3.1.3.48" evidence="2"/>
<dbReference type="GO" id="GO:0004725">
    <property type="term" value="F:protein tyrosine phosphatase activity"/>
    <property type="evidence" value="ECO:0007669"/>
    <property type="project" value="UniProtKB-EC"/>
</dbReference>
<keyword evidence="5" id="KW-0904">Protein phosphatase</keyword>
<evidence type="ECO:0000256" key="4">
    <source>
        <dbReference type="ARBA" id="ARBA00022801"/>
    </source>
</evidence>
<keyword evidence="3" id="KW-0488">Methylation</keyword>
<evidence type="ECO:0000259" key="10">
    <source>
        <dbReference type="PROSITE" id="PS50056"/>
    </source>
</evidence>
<dbReference type="Pfam" id="PF22785">
    <property type="entry name" value="Tc-R-P"/>
    <property type="match status" value="1"/>
</dbReference>
<dbReference type="GeneID" id="20322925"/>
<sequence length="258" mass="28961">MAVKAACCQKVAPRSWLDPLQPSENKRGHLRGTIQRGQIGARSSARSQDICNWTSLWRGHSTVSMPSSATSSARESVQFRNSLKPKMSRQLQQPHVTLVEHKGARFLITDQPNHANMENFILTCRLHKVHILVRVCESTYNESLLEAAGICVVDLEFEDGAPPPESVLEKWFQLINDLWQTHPDGCVAVHCRAGLGRAPALVAVALIELGLPYDEAIEMIRGRRAGALNTRQIQYLKSFRPRKRLRLKNGHSDRCCIL</sequence>
<dbReference type="CDD" id="cd14500">
    <property type="entry name" value="PTP-IVa"/>
    <property type="match status" value="1"/>
</dbReference>
<gene>
    <name evidence="11" type="ORF">T265_08746</name>
</gene>
<evidence type="ECO:0000256" key="2">
    <source>
        <dbReference type="ARBA" id="ARBA00013064"/>
    </source>
</evidence>
<evidence type="ECO:0000256" key="7">
    <source>
        <dbReference type="ARBA" id="ARBA00023288"/>
    </source>
</evidence>
<keyword evidence="12" id="KW-1185">Reference proteome</keyword>
<evidence type="ECO:0000256" key="5">
    <source>
        <dbReference type="ARBA" id="ARBA00022912"/>
    </source>
</evidence>
<dbReference type="CTD" id="20322925"/>
<feature type="domain" description="Tyrosine specific protein phosphatases" evidence="10">
    <location>
        <begin position="169"/>
        <end position="235"/>
    </location>
</feature>
<keyword evidence="7" id="KW-0449">Lipoprotein</keyword>
<accession>A0A075A7B0</accession>
<protein>
    <recommendedName>
        <fullName evidence="2">protein-tyrosine-phosphatase</fullName>
        <ecNumber evidence="2">3.1.3.48</ecNumber>
    </recommendedName>
</protein>
<dbReference type="OrthoDB" id="5632at2759"/>
<dbReference type="PROSITE" id="PS50056">
    <property type="entry name" value="TYR_PHOSPHATASE_2"/>
    <property type="match status" value="1"/>
</dbReference>
<dbReference type="InterPro" id="IPR029021">
    <property type="entry name" value="Prot-tyrosine_phosphatase-like"/>
</dbReference>
<comment type="catalytic activity">
    <reaction evidence="9">
        <text>O-phospho-L-tyrosyl-[protein] + H2O = L-tyrosyl-[protein] + phosphate</text>
        <dbReference type="Rhea" id="RHEA:10684"/>
        <dbReference type="Rhea" id="RHEA-COMP:10136"/>
        <dbReference type="Rhea" id="RHEA-COMP:20101"/>
        <dbReference type="ChEBI" id="CHEBI:15377"/>
        <dbReference type="ChEBI" id="CHEBI:43474"/>
        <dbReference type="ChEBI" id="CHEBI:46858"/>
        <dbReference type="ChEBI" id="CHEBI:61978"/>
        <dbReference type="EC" id="3.1.3.48"/>
    </reaction>
</comment>
<keyword evidence="8" id="KW-0636">Prenylation</keyword>
<keyword evidence="4" id="KW-0378">Hydrolase</keyword>
<name>A0A075A7B0_OPIVI</name>
<reference evidence="11 12" key="1">
    <citation type="submission" date="2013-11" db="EMBL/GenBank/DDBJ databases">
        <title>Opisthorchis viverrini - life in the bile duct.</title>
        <authorList>
            <person name="Young N.D."/>
            <person name="Nagarajan N."/>
            <person name="Lin S.J."/>
            <person name="Korhonen P.K."/>
            <person name="Jex A.R."/>
            <person name="Hall R.S."/>
            <person name="Safavi-Hemami H."/>
            <person name="Kaewkong W."/>
            <person name="Bertrand D."/>
            <person name="Gao S."/>
            <person name="Seet Q."/>
            <person name="Wongkham S."/>
            <person name="Teh B.T."/>
            <person name="Wongkham C."/>
            <person name="Intapan P.M."/>
            <person name="Maleewong W."/>
            <person name="Yang X."/>
            <person name="Hu M."/>
            <person name="Wang Z."/>
            <person name="Hofmann A."/>
            <person name="Sternberg P.W."/>
            <person name="Tan P."/>
            <person name="Wang J."/>
            <person name="Gasser R.B."/>
        </authorList>
    </citation>
    <scope>NUCLEOTIDE SEQUENCE [LARGE SCALE GENOMIC DNA]</scope>
</reference>
<dbReference type="SUPFAM" id="SSF52799">
    <property type="entry name" value="(Phosphotyrosine protein) phosphatases II"/>
    <property type="match status" value="1"/>
</dbReference>
<organism evidence="11 12">
    <name type="scientific">Opisthorchis viverrini</name>
    <name type="common">Southeast Asian liver fluke</name>
    <dbReference type="NCBI Taxonomy" id="6198"/>
    <lineage>
        <taxon>Eukaryota</taxon>
        <taxon>Metazoa</taxon>
        <taxon>Spiralia</taxon>
        <taxon>Lophotrochozoa</taxon>
        <taxon>Platyhelminthes</taxon>
        <taxon>Trematoda</taxon>
        <taxon>Digenea</taxon>
        <taxon>Opisthorchiida</taxon>
        <taxon>Opisthorchiata</taxon>
        <taxon>Opisthorchiidae</taxon>
        <taxon>Opisthorchis</taxon>
    </lineage>
</organism>
<evidence type="ECO:0000256" key="9">
    <source>
        <dbReference type="ARBA" id="ARBA00051722"/>
    </source>
</evidence>
<dbReference type="Proteomes" id="UP000054324">
    <property type="component" value="Unassembled WGS sequence"/>
</dbReference>
<evidence type="ECO:0000313" key="11">
    <source>
        <dbReference type="EMBL" id="KER23334.1"/>
    </source>
</evidence>
<dbReference type="FunFam" id="3.90.190.10:FF:000086">
    <property type="entry name" value="Protein tyrosine phosphatase-like protein"/>
    <property type="match status" value="1"/>
</dbReference>
<dbReference type="Gene3D" id="3.90.190.10">
    <property type="entry name" value="Protein tyrosine phosphatase superfamily"/>
    <property type="match status" value="1"/>
</dbReference>
<keyword evidence="6" id="KW-1015">Disulfide bond</keyword>